<dbReference type="FunFam" id="1.10.1620.10:FF:000001">
    <property type="entry name" value="60S ribosomal protein-like L39"/>
    <property type="match status" value="1"/>
</dbReference>
<name>A0A103XDA1_CYNCS</name>
<dbReference type="PANTHER" id="PTHR19970:SF0">
    <property type="entry name" value="LARGE RIBOSOMAL SUBUNIT PROTEIN EL39"/>
    <property type="match status" value="1"/>
</dbReference>
<organism evidence="4 5">
    <name type="scientific">Cynara cardunculus var. scolymus</name>
    <name type="common">Globe artichoke</name>
    <name type="synonym">Cynara scolymus</name>
    <dbReference type="NCBI Taxonomy" id="59895"/>
    <lineage>
        <taxon>Eukaryota</taxon>
        <taxon>Viridiplantae</taxon>
        <taxon>Streptophyta</taxon>
        <taxon>Embryophyta</taxon>
        <taxon>Tracheophyta</taxon>
        <taxon>Spermatophyta</taxon>
        <taxon>Magnoliopsida</taxon>
        <taxon>eudicotyledons</taxon>
        <taxon>Gunneridae</taxon>
        <taxon>Pentapetalae</taxon>
        <taxon>asterids</taxon>
        <taxon>campanulids</taxon>
        <taxon>Asterales</taxon>
        <taxon>Asteraceae</taxon>
        <taxon>Carduoideae</taxon>
        <taxon>Cardueae</taxon>
        <taxon>Carduinae</taxon>
        <taxon>Cynara</taxon>
    </lineage>
</organism>
<reference evidence="4 5" key="1">
    <citation type="journal article" date="2016" name="Sci. Rep.">
        <title>The genome sequence of the outbreeding globe artichoke constructed de novo incorporating a phase-aware low-pass sequencing strategy of F1 progeny.</title>
        <authorList>
            <person name="Scaglione D."/>
            <person name="Reyes-Chin-Wo S."/>
            <person name="Acquadro A."/>
            <person name="Froenicke L."/>
            <person name="Portis E."/>
            <person name="Beitel C."/>
            <person name="Tirone M."/>
            <person name="Mauro R."/>
            <person name="Lo Monaco A."/>
            <person name="Mauromicale G."/>
            <person name="Faccioli P."/>
            <person name="Cattivelli L."/>
            <person name="Rieseberg L."/>
            <person name="Michelmore R."/>
            <person name="Lanteri S."/>
        </authorList>
    </citation>
    <scope>NUCLEOTIDE SEQUENCE [LARGE SCALE GENOMIC DNA]</scope>
    <source>
        <strain evidence="4">2C</strain>
    </source>
</reference>
<accession>A0A103XDA1</accession>
<protein>
    <submittedName>
        <fullName evidence="4">Ribosomal protein L39e</fullName>
    </submittedName>
</protein>
<keyword evidence="2 4" id="KW-0689">Ribosomal protein</keyword>
<dbReference type="GO" id="GO:0003735">
    <property type="term" value="F:structural constituent of ribosome"/>
    <property type="evidence" value="ECO:0007669"/>
    <property type="project" value="InterPro"/>
</dbReference>
<dbReference type="HAMAP" id="MF_00629">
    <property type="entry name" value="Ribosomal_eL39"/>
    <property type="match status" value="1"/>
</dbReference>
<dbReference type="Gramene" id="KVH88658">
    <property type="protein sequence ID" value="KVH88658"/>
    <property type="gene ID" value="Ccrd_026206"/>
</dbReference>
<dbReference type="PANTHER" id="PTHR19970">
    <property type="entry name" value="RIBOSOMAL PROTEIN L39E"/>
    <property type="match status" value="1"/>
</dbReference>
<dbReference type="InterPro" id="IPR020083">
    <property type="entry name" value="Ribosomal_eL39_CS"/>
</dbReference>
<dbReference type="GO" id="GO:0006412">
    <property type="term" value="P:translation"/>
    <property type="evidence" value="ECO:0007669"/>
    <property type="project" value="InterPro"/>
</dbReference>
<dbReference type="Gene3D" id="1.10.1620.10">
    <property type="entry name" value="Ribosomal protein L39e"/>
    <property type="match status" value="1"/>
</dbReference>
<dbReference type="STRING" id="59895.A0A103XDA1"/>
<dbReference type="AlphaFoldDB" id="A0A103XDA1"/>
<dbReference type="InterPro" id="IPR023626">
    <property type="entry name" value="Ribosomal_eL39_dom_sf"/>
</dbReference>
<dbReference type="SUPFAM" id="SSF48662">
    <property type="entry name" value="Ribosomal protein L39e"/>
    <property type="match status" value="1"/>
</dbReference>
<dbReference type="EMBL" id="LEKV01005355">
    <property type="protein sequence ID" value="KVH88658.1"/>
    <property type="molecule type" value="Genomic_DNA"/>
</dbReference>
<comment type="similarity">
    <text evidence="1">Belongs to the eukaryotic ribosomal protein eL39 family.</text>
</comment>
<evidence type="ECO:0000313" key="5">
    <source>
        <dbReference type="Proteomes" id="UP000243975"/>
    </source>
</evidence>
<evidence type="ECO:0000313" key="4">
    <source>
        <dbReference type="EMBL" id="KVH88658.1"/>
    </source>
</evidence>
<evidence type="ECO:0000256" key="1">
    <source>
        <dbReference type="ARBA" id="ARBA00009339"/>
    </source>
</evidence>
<dbReference type="Pfam" id="PF00832">
    <property type="entry name" value="Ribosomal_L39"/>
    <property type="match status" value="1"/>
</dbReference>
<keyword evidence="3" id="KW-0687">Ribonucleoprotein</keyword>
<evidence type="ECO:0000256" key="3">
    <source>
        <dbReference type="ARBA" id="ARBA00023274"/>
    </source>
</evidence>
<proteinExistence type="inferred from homology"/>
<dbReference type="GO" id="GO:0022625">
    <property type="term" value="C:cytosolic large ribosomal subunit"/>
    <property type="evidence" value="ECO:0007669"/>
    <property type="project" value="TreeGrafter"/>
</dbReference>
<evidence type="ECO:0000256" key="2">
    <source>
        <dbReference type="ARBA" id="ARBA00022980"/>
    </source>
</evidence>
<dbReference type="PROSITE" id="PS00051">
    <property type="entry name" value="RIBOSOMAL_L39E"/>
    <property type="match status" value="1"/>
</dbReference>
<sequence>MPVASHTAKIVYHLRLLLYKPIAKPWQSLIIFCRLSTREGTGTGTSGRIRISAMPAHKTFMIKKKLAKKRRQNKPIPNWIRMKTGNKIRYNAKRRHWRRTKLKF</sequence>
<gene>
    <name evidence="4" type="ORF">Ccrd_026206</name>
</gene>
<comment type="caution">
    <text evidence="4">The sequence shown here is derived from an EMBL/GenBank/DDBJ whole genome shotgun (WGS) entry which is preliminary data.</text>
</comment>
<keyword evidence="5" id="KW-1185">Reference proteome</keyword>
<dbReference type="Proteomes" id="UP000243975">
    <property type="component" value="Unassembled WGS sequence"/>
</dbReference>
<dbReference type="InterPro" id="IPR000077">
    <property type="entry name" value="Ribosomal_eL39"/>
</dbReference>